<dbReference type="EMBL" id="AE017126">
    <property type="protein sequence ID" value="AAQ00867.1"/>
    <property type="molecule type" value="Genomic_DNA"/>
</dbReference>
<dbReference type="HOGENOM" id="CLU_071416_2_0_3"/>
<evidence type="ECO:0000256" key="2">
    <source>
        <dbReference type="SAM" id="Phobius"/>
    </source>
</evidence>
<dbReference type="EnsemblBacteria" id="AAQ00867">
    <property type="protein sequence ID" value="AAQ00867"/>
    <property type="gene ID" value="Pro_1823"/>
</dbReference>
<dbReference type="PROSITE" id="PS50005">
    <property type="entry name" value="TPR"/>
    <property type="match status" value="1"/>
</dbReference>
<dbReference type="PANTHER" id="PTHR44809:SF1">
    <property type="entry name" value="PROTEIN O-MANNOSYL-TRANSFERASE TMTC1"/>
    <property type="match status" value="1"/>
</dbReference>
<evidence type="ECO:0000313" key="4">
    <source>
        <dbReference type="Proteomes" id="UP000001420"/>
    </source>
</evidence>
<dbReference type="Proteomes" id="UP000001420">
    <property type="component" value="Chromosome"/>
</dbReference>
<keyword evidence="2" id="KW-0472">Membrane</keyword>
<keyword evidence="2" id="KW-0812">Transmembrane</keyword>
<dbReference type="SMART" id="SM00028">
    <property type="entry name" value="TPR"/>
    <property type="match status" value="3"/>
</dbReference>
<feature type="repeat" description="TPR" evidence="1">
    <location>
        <begin position="125"/>
        <end position="158"/>
    </location>
</feature>
<sequence length="185" mass="20852">MPSSLPQTYLVILTSILLILAIVVGRQVLKVRRNEINLAKLEKSGAIDSSKSENLYELGSAQLKKRLYPQATISLKKALKQITDEPSEAKAIIENALGFSLAAQDKFNEAIKHYKNAIREKNDYPVAMNNLAFAKQKLLQEDEAYDLYKEVLEIDPNNKTAIKQLGKLNKRKKSSSENIIYKKGF</sequence>
<evidence type="ECO:0000256" key="1">
    <source>
        <dbReference type="PROSITE-ProRule" id="PRU00339"/>
    </source>
</evidence>
<keyword evidence="2" id="KW-1133">Transmembrane helix</keyword>
<dbReference type="InterPro" id="IPR052943">
    <property type="entry name" value="TMTC_O-mannosyl-trnsfr"/>
</dbReference>
<name>Q7V9L0_PROMA</name>
<feature type="transmembrane region" description="Helical" evidence="2">
    <location>
        <begin position="6"/>
        <end position="24"/>
    </location>
</feature>
<organism evidence="3 4">
    <name type="scientific">Prochlorococcus marinus (strain SARG / CCMP1375 / SS120)</name>
    <dbReference type="NCBI Taxonomy" id="167539"/>
    <lineage>
        <taxon>Bacteria</taxon>
        <taxon>Bacillati</taxon>
        <taxon>Cyanobacteriota</taxon>
        <taxon>Cyanophyceae</taxon>
        <taxon>Synechococcales</taxon>
        <taxon>Prochlorococcaceae</taxon>
        <taxon>Prochlorococcus</taxon>
    </lineage>
</organism>
<keyword evidence="4" id="KW-1185">Reference proteome</keyword>
<keyword evidence="1" id="KW-0802">TPR repeat</keyword>
<dbReference type="InterPro" id="IPR019734">
    <property type="entry name" value="TPR_rpt"/>
</dbReference>
<dbReference type="RefSeq" id="WP_011125972.1">
    <property type="nucleotide sequence ID" value="NC_005042.1"/>
</dbReference>
<dbReference type="Gene3D" id="1.25.40.10">
    <property type="entry name" value="Tetratricopeptide repeat domain"/>
    <property type="match status" value="1"/>
</dbReference>
<proteinExistence type="predicted"/>
<dbReference type="InterPro" id="IPR011990">
    <property type="entry name" value="TPR-like_helical_dom_sf"/>
</dbReference>
<dbReference type="KEGG" id="pma:Pro_1823"/>
<protein>
    <submittedName>
        <fullName evidence="3">TPR-repeat protein</fullName>
    </submittedName>
</protein>
<gene>
    <name evidence="3" type="ordered locus">Pro_1823</name>
</gene>
<dbReference type="OrthoDB" id="485055at2"/>
<dbReference type="STRING" id="167539.Pro_1823"/>
<dbReference type="PANTHER" id="PTHR44809">
    <property type="match status" value="1"/>
</dbReference>
<dbReference type="AlphaFoldDB" id="Q7V9L0"/>
<dbReference type="PATRIC" id="fig|167539.5.peg.1925"/>
<dbReference type="Pfam" id="PF14559">
    <property type="entry name" value="TPR_19"/>
    <property type="match status" value="1"/>
</dbReference>
<dbReference type="eggNOG" id="COG0457">
    <property type="taxonomic scope" value="Bacteria"/>
</dbReference>
<evidence type="ECO:0000313" key="3">
    <source>
        <dbReference type="EMBL" id="AAQ00867.1"/>
    </source>
</evidence>
<dbReference type="SUPFAM" id="SSF48452">
    <property type="entry name" value="TPR-like"/>
    <property type="match status" value="1"/>
</dbReference>
<reference evidence="3 4" key="1">
    <citation type="journal article" date="2003" name="Proc. Natl. Acad. Sci. U.S.A.">
        <title>Genome sequence of the cyanobacterium Prochlorococcus marinus SS120, a nearly minimal oxyphototrophic genome.</title>
        <authorList>
            <person name="Dufresne A."/>
            <person name="Salanoubat M."/>
            <person name="Partensky F."/>
            <person name="Artiguenave F."/>
            <person name="Axmann I.M."/>
            <person name="Barbe V."/>
            <person name="Duprat S."/>
            <person name="Galperin M.Y."/>
            <person name="Koonin E.V."/>
            <person name="Le Gall F."/>
            <person name="Makarova K.S."/>
            <person name="Ostrowski M."/>
            <person name="Oztas S."/>
            <person name="Robert C."/>
            <person name="Rogozin I.B."/>
            <person name="Scanlan D.J."/>
            <person name="Tandeau de Marsac N."/>
            <person name="Weissenbach J."/>
            <person name="Wincker P."/>
            <person name="Wolf Y.I."/>
            <person name="Hess W.R."/>
        </authorList>
    </citation>
    <scope>NUCLEOTIDE SEQUENCE [LARGE SCALE GENOMIC DNA]</scope>
    <source>
        <strain evidence="4">SARG / CCMP1375 / SS120</strain>
    </source>
</reference>
<accession>Q7V9L0</accession>